<gene>
    <name evidence="2" type="ORF">BIW11_12438</name>
</gene>
<feature type="compositionally biased region" description="Basic residues" evidence="1">
    <location>
        <begin position="88"/>
        <end position="99"/>
    </location>
</feature>
<evidence type="ECO:0000256" key="1">
    <source>
        <dbReference type="SAM" id="MobiDB-lite"/>
    </source>
</evidence>
<dbReference type="EMBL" id="MNPL01022025">
    <property type="protein sequence ID" value="OQR69150.1"/>
    <property type="molecule type" value="Genomic_DNA"/>
</dbReference>
<feature type="region of interest" description="Disordered" evidence="1">
    <location>
        <begin position="73"/>
        <end position="99"/>
    </location>
</feature>
<keyword evidence="3" id="KW-1185">Reference proteome</keyword>
<organism evidence="2 3">
    <name type="scientific">Tropilaelaps mercedesae</name>
    <dbReference type="NCBI Taxonomy" id="418985"/>
    <lineage>
        <taxon>Eukaryota</taxon>
        <taxon>Metazoa</taxon>
        <taxon>Ecdysozoa</taxon>
        <taxon>Arthropoda</taxon>
        <taxon>Chelicerata</taxon>
        <taxon>Arachnida</taxon>
        <taxon>Acari</taxon>
        <taxon>Parasitiformes</taxon>
        <taxon>Mesostigmata</taxon>
        <taxon>Gamasina</taxon>
        <taxon>Dermanyssoidea</taxon>
        <taxon>Laelapidae</taxon>
        <taxon>Tropilaelaps</taxon>
    </lineage>
</organism>
<comment type="caution">
    <text evidence="2">The sequence shown here is derived from an EMBL/GenBank/DDBJ whole genome shotgun (WGS) entry which is preliminary data.</text>
</comment>
<dbReference type="InParanoid" id="A0A1V9X6D3"/>
<evidence type="ECO:0000313" key="2">
    <source>
        <dbReference type="EMBL" id="OQR69150.1"/>
    </source>
</evidence>
<protein>
    <submittedName>
        <fullName evidence="2">CCAAT/enhancer-binding protein zeta-like</fullName>
    </submittedName>
</protein>
<sequence>MKSKKGEFDVNKLTVSADRFQSMLDNNRGFDSTGALYAFSAKTAAGKVSDTKQLDWERKRHFQLFGKRKPKDRVYKKGKVAKKTSATKAKKKRYQISRL</sequence>
<feature type="compositionally biased region" description="Basic residues" evidence="1">
    <location>
        <begin position="73"/>
        <end position="82"/>
    </location>
</feature>
<dbReference type="AlphaFoldDB" id="A0A1V9X6D3"/>
<accession>A0A1V9X6D3</accession>
<dbReference type="Proteomes" id="UP000192247">
    <property type="component" value="Unassembled WGS sequence"/>
</dbReference>
<proteinExistence type="predicted"/>
<evidence type="ECO:0000313" key="3">
    <source>
        <dbReference type="Proteomes" id="UP000192247"/>
    </source>
</evidence>
<reference evidence="2 3" key="1">
    <citation type="journal article" date="2017" name="Gigascience">
        <title>Draft genome of the honey bee ectoparasitic mite, Tropilaelaps mercedesae, is shaped by the parasitic life history.</title>
        <authorList>
            <person name="Dong X."/>
            <person name="Armstrong S.D."/>
            <person name="Xia D."/>
            <person name="Makepeace B.L."/>
            <person name="Darby A.C."/>
            <person name="Kadowaki T."/>
        </authorList>
    </citation>
    <scope>NUCLEOTIDE SEQUENCE [LARGE SCALE GENOMIC DNA]</scope>
    <source>
        <strain evidence="2">Wuxi-XJTLU</strain>
    </source>
</reference>
<name>A0A1V9X6D3_9ACAR</name>